<organism evidence="3 4">
    <name type="scientific">Arthrobacter sunyaminii</name>
    <dbReference type="NCBI Taxonomy" id="2816859"/>
    <lineage>
        <taxon>Bacteria</taxon>
        <taxon>Bacillati</taxon>
        <taxon>Actinomycetota</taxon>
        <taxon>Actinomycetes</taxon>
        <taxon>Micrococcales</taxon>
        <taxon>Micrococcaceae</taxon>
        <taxon>Arthrobacter</taxon>
    </lineage>
</organism>
<dbReference type="GO" id="GO:0008684">
    <property type="term" value="F:2-oxopent-4-enoate hydratase activity"/>
    <property type="evidence" value="ECO:0007669"/>
    <property type="project" value="TreeGrafter"/>
</dbReference>
<dbReference type="SUPFAM" id="SSF56529">
    <property type="entry name" value="FAH"/>
    <property type="match status" value="1"/>
</dbReference>
<protein>
    <submittedName>
        <fullName evidence="3">Fumarylacetoacetate hydrolase family protein</fullName>
    </submittedName>
</protein>
<evidence type="ECO:0000313" key="4">
    <source>
        <dbReference type="Proteomes" id="UP000680588"/>
    </source>
</evidence>
<keyword evidence="3" id="KW-0378">Hydrolase</keyword>
<dbReference type="Proteomes" id="UP000680588">
    <property type="component" value="Chromosome"/>
</dbReference>
<dbReference type="PANTHER" id="PTHR30143">
    <property type="entry name" value="ACID HYDRATASE"/>
    <property type="match status" value="1"/>
</dbReference>
<dbReference type="EMBL" id="CP076456">
    <property type="protein sequence ID" value="QWQ37813.1"/>
    <property type="molecule type" value="Genomic_DNA"/>
</dbReference>
<dbReference type="AlphaFoldDB" id="A0A975S8K6"/>
<keyword evidence="4" id="KW-1185">Reference proteome</keyword>
<dbReference type="InterPro" id="IPR036663">
    <property type="entry name" value="Fumarylacetoacetase_C_sf"/>
</dbReference>
<name>A0A975S8K6_9MICC</name>
<dbReference type="KEGG" id="asun:KG104_01725"/>
<dbReference type="PANTHER" id="PTHR30143:SF0">
    <property type="entry name" value="2-KETO-4-PENTENOATE HYDRATASE"/>
    <property type="match status" value="1"/>
</dbReference>
<dbReference type="Gene3D" id="3.90.850.10">
    <property type="entry name" value="Fumarylacetoacetase-like, C-terminal domain"/>
    <property type="match status" value="1"/>
</dbReference>
<evidence type="ECO:0000256" key="1">
    <source>
        <dbReference type="ARBA" id="ARBA00023239"/>
    </source>
</evidence>
<dbReference type="GO" id="GO:0005737">
    <property type="term" value="C:cytoplasm"/>
    <property type="evidence" value="ECO:0007669"/>
    <property type="project" value="TreeGrafter"/>
</dbReference>
<sequence>MIRLADELFEATRTLVPVAPLRDRVLDLTLDDAYMIQSRQLERHLAGGRILAGRKVGLTSPAMQRQLGVDSPDFGYFFADMVHRDDDAVPAGDFISPKVEPEFGFVLQETLQGPGVTLEQARAAIGAVYPAIEIIDSRIADWDIKLLDTVADNASCGAIAVGTTALPVSVEDLTSVTCSLLIDGEVRETGTGDAVMGDPVAPLAWLANVLGEQGVALEAGQLILPGSFTRALPVVAGESATAHFGDLGSLTIRFI</sequence>
<feature type="domain" description="Fumarylacetoacetase-like C-terminal" evidence="2">
    <location>
        <begin position="78"/>
        <end position="253"/>
    </location>
</feature>
<reference evidence="3" key="1">
    <citation type="submission" date="2021-06" db="EMBL/GenBank/DDBJ databases">
        <title>Novel species in genus Arthrobacter.</title>
        <authorList>
            <person name="Zhang G."/>
        </authorList>
    </citation>
    <scope>NUCLEOTIDE SEQUENCE</scope>
    <source>
        <strain evidence="3">Zg-ZUI122</strain>
    </source>
</reference>
<dbReference type="Pfam" id="PF01557">
    <property type="entry name" value="FAA_hydrolase"/>
    <property type="match status" value="1"/>
</dbReference>
<keyword evidence="1" id="KW-0456">Lyase</keyword>
<evidence type="ECO:0000259" key="2">
    <source>
        <dbReference type="Pfam" id="PF01557"/>
    </source>
</evidence>
<accession>A0A975S8K6</accession>
<evidence type="ECO:0000313" key="3">
    <source>
        <dbReference type="EMBL" id="QWQ37813.1"/>
    </source>
</evidence>
<dbReference type="InterPro" id="IPR050772">
    <property type="entry name" value="Hydratase-Decarb/MhpD_sf"/>
</dbReference>
<proteinExistence type="predicted"/>
<dbReference type="InterPro" id="IPR011234">
    <property type="entry name" value="Fumarylacetoacetase-like_C"/>
</dbReference>
<dbReference type="GO" id="GO:0016787">
    <property type="term" value="F:hydrolase activity"/>
    <property type="evidence" value="ECO:0007669"/>
    <property type="project" value="UniProtKB-KW"/>
</dbReference>
<gene>
    <name evidence="3" type="ORF">KG104_01725</name>
</gene>